<dbReference type="InterPro" id="IPR013713">
    <property type="entry name" value="XPO2_central"/>
</dbReference>
<organism evidence="1 2">
    <name type="scientific">Cryptococcus depauperatus CBS 7841</name>
    <dbReference type="NCBI Taxonomy" id="1295531"/>
    <lineage>
        <taxon>Eukaryota</taxon>
        <taxon>Fungi</taxon>
        <taxon>Dikarya</taxon>
        <taxon>Basidiomycota</taxon>
        <taxon>Agaricomycotina</taxon>
        <taxon>Tremellomycetes</taxon>
        <taxon>Tremellales</taxon>
        <taxon>Cryptococcaceae</taxon>
        <taxon>Cryptococcus</taxon>
    </lineage>
</organism>
<dbReference type="GO" id="GO:0005829">
    <property type="term" value="C:cytosol"/>
    <property type="evidence" value="ECO:0007669"/>
    <property type="project" value="TreeGrafter"/>
</dbReference>
<protein>
    <submittedName>
        <fullName evidence="1">Uncharacterized protein</fullName>
    </submittedName>
</protein>
<dbReference type="SUPFAM" id="SSF48371">
    <property type="entry name" value="ARM repeat"/>
    <property type="match status" value="1"/>
</dbReference>
<gene>
    <name evidence="1" type="ORF">L203_103110</name>
</gene>
<dbReference type="PANTHER" id="PTHR10997:SF8">
    <property type="entry name" value="EXPORTIN-2"/>
    <property type="match status" value="1"/>
</dbReference>
<dbReference type="GO" id="GO:0005049">
    <property type="term" value="F:nuclear export signal receptor activity"/>
    <property type="evidence" value="ECO:0007669"/>
    <property type="project" value="TreeGrafter"/>
</dbReference>
<dbReference type="RefSeq" id="XP_066068613.1">
    <property type="nucleotide sequence ID" value="XM_066212516.1"/>
</dbReference>
<dbReference type="PANTHER" id="PTHR10997">
    <property type="entry name" value="IMPORTIN-7, 8, 11"/>
    <property type="match status" value="1"/>
</dbReference>
<dbReference type="EMBL" id="CP143786">
    <property type="protein sequence ID" value="WVN87913.1"/>
    <property type="molecule type" value="Genomic_DNA"/>
</dbReference>
<dbReference type="InterPro" id="IPR011989">
    <property type="entry name" value="ARM-like"/>
</dbReference>
<sequence>MLTRVGPGTHEDVLVSRALQFPSVVVKMENHRAMFAAPETLTAFCEKIILPNMAIREHEEETFEDDPMKYIRRDLGPSAEGDTRRQAATDFTRTLMELFEKEVTDIIKGYVSWICVVYGI</sequence>
<evidence type="ECO:0000313" key="1">
    <source>
        <dbReference type="EMBL" id="WVN87913.1"/>
    </source>
</evidence>
<dbReference type="Proteomes" id="UP000094043">
    <property type="component" value="Chromosome 3"/>
</dbReference>
<reference evidence="1" key="1">
    <citation type="submission" date="2016-06" db="EMBL/GenBank/DDBJ databases">
        <authorList>
            <person name="Cuomo C."/>
            <person name="Litvintseva A."/>
            <person name="Heitman J."/>
            <person name="Chen Y."/>
            <person name="Sun S."/>
            <person name="Springer D."/>
            <person name="Dromer F."/>
            <person name="Young S."/>
            <person name="Zeng Q."/>
            <person name="Chapman S."/>
            <person name="Gujja S."/>
            <person name="Saif S."/>
            <person name="Birren B."/>
        </authorList>
    </citation>
    <scope>NUCLEOTIDE SEQUENCE</scope>
    <source>
        <strain evidence="1">CBS 7841</strain>
    </source>
</reference>
<dbReference type="Gene3D" id="1.25.10.10">
    <property type="entry name" value="Leucine-rich Repeat Variant"/>
    <property type="match status" value="1"/>
</dbReference>
<dbReference type="GeneID" id="91087321"/>
<dbReference type="Pfam" id="PF08506">
    <property type="entry name" value="Cse1"/>
    <property type="match status" value="1"/>
</dbReference>
<reference evidence="1" key="3">
    <citation type="submission" date="2024-01" db="EMBL/GenBank/DDBJ databases">
        <authorList>
            <person name="Coelho M.A."/>
            <person name="David-Palma M."/>
            <person name="Shea T."/>
            <person name="Sun S."/>
            <person name="Cuomo C.A."/>
            <person name="Heitman J."/>
        </authorList>
    </citation>
    <scope>NUCLEOTIDE SEQUENCE</scope>
    <source>
        <strain evidence="1">CBS 7841</strain>
    </source>
</reference>
<dbReference type="GO" id="GO:0006606">
    <property type="term" value="P:protein import into nucleus"/>
    <property type="evidence" value="ECO:0007669"/>
    <property type="project" value="TreeGrafter"/>
</dbReference>
<evidence type="ECO:0000313" key="2">
    <source>
        <dbReference type="Proteomes" id="UP000094043"/>
    </source>
</evidence>
<dbReference type="AlphaFoldDB" id="A0A1E3IPH2"/>
<dbReference type="VEuPathDB" id="FungiDB:L203_01616"/>
<name>A0A1E3IPH2_9TREE</name>
<proteinExistence type="predicted"/>
<dbReference type="InterPro" id="IPR016024">
    <property type="entry name" value="ARM-type_fold"/>
</dbReference>
<reference evidence="1" key="2">
    <citation type="journal article" date="2022" name="Elife">
        <title>Obligate sexual reproduction of a homothallic fungus closely related to the Cryptococcus pathogenic species complex.</title>
        <authorList>
            <person name="Passer A.R."/>
            <person name="Clancey S.A."/>
            <person name="Shea T."/>
            <person name="David-Palma M."/>
            <person name="Averette A.F."/>
            <person name="Boekhout T."/>
            <person name="Porcel B.M."/>
            <person name="Nowrousian M."/>
            <person name="Cuomo C.A."/>
            <person name="Sun S."/>
            <person name="Heitman J."/>
            <person name="Coelho M.A."/>
        </authorList>
    </citation>
    <scope>NUCLEOTIDE SEQUENCE</scope>
    <source>
        <strain evidence="1">CBS 7841</strain>
    </source>
</reference>
<dbReference type="KEGG" id="cdep:91087321"/>
<keyword evidence="2" id="KW-1185">Reference proteome</keyword>
<accession>A0A1E3IPH2</accession>
<dbReference type="OrthoDB" id="3262945at2759"/>
<dbReference type="GO" id="GO:0006611">
    <property type="term" value="P:protein export from nucleus"/>
    <property type="evidence" value="ECO:0007669"/>
    <property type="project" value="TreeGrafter"/>
</dbReference>
<dbReference type="GO" id="GO:0005635">
    <property type="term" value="C:nuclear envelope"/>
    <property type="evidence" value="ECO:0007669"/>
    <property type="project" value="TreeGrafter"/>
</dbReference>